<proteinExistence type="predicted"/>
<feature type="compositionally biased region" description="Low complexity" evidence="1">
    <location>
        <begin position="190"/>
        <end position="209"/>
    </location>
</feature>
<evidence type="ECO:0000256" key="1">
    <source>
        <dbReference type="SAM" id="MobiDB-lite"/>
    </source>
</evidence>
<keyword evidence="5" id="KW-1185">Reference proteome</keyword>
<keyword evidence="2" id="KW-0812">Transmembrane</keyword>
<accession>A0A165SFU4</accession>
<keyword evidence="2" id="KW-1133">Transmembrane helix</keyword>
<feature type="compositionally biased region" description="Pro residues" evidence="1">
    <location>
        <begin position="1"/>
        <end position="10"/>
    </location>
</feature>
<feature type="transmembrane region" description="Helical" evidence="2">
    <location>
        <begin position="85"/>
        <end position="106"/>
    </location>
</feature>
<feature type="region of interest" description="Disordered" evidence="1">
    <location>
        <begin position="1"/>
        <end position="63"/>
    </location>
</feature>
<name>A0A165SFU4_9APHY</name>
<dbReference type="AlphaFoldDB" id="A0A165SFU4"/>
<dbReference type="OrthoDB" id="2564812at2759"/>
<keyword evidence="2" id="KW-0472">Membrane</keyword>
<organism evidence="4 5">
    <name type="scientific">Daedalea quercina L-15889</name>
    <dbReference type="NCBI Taxonomy" id="1314783"/>
    <lineage>
        <taxon>Eukaryota</taxon>
        <taxon>Fungi</taxon>
        <taxon>Dikarya</taxon>
        <taxon>Basidiomycota</taxon>
        <taxon>Agaricomycotina</taxon>
        <taxon>Agaricomycetes</taxon>
        <taxon>Polyporales</taxon>
        <taxon>Fomitopsis</taxon>
    </lineage>
</organism>
<feature type="compositionally biased region" description="Low complexity" evidence="1">
    <location>
        <begin position="32"/>
        <end position="62"/>
    </location>
</feature>
<evidence type="ECO:0000256" key="2">
    <source>
        <dbReference type="SAM" id="Phobius"/>
    </source>
</evidence>
<evidence type="ECO:0000313" key="4">
    <source>
        <dbReference type="EMBL" id="KZT71919.1"/>
    </source>
</evidence>
<reference evidence="4 5" key="1">
    <citation type="journal article" date="2016" name="Mol. Biol. Evol.">
        <title>Comparative Genomics of Early-Diverging Mushroom-Forming Fungi Provides Insights into the Origins of Lignocellulose Decay Capabilities.</title>
        <authorList>
            <person name="Nagy L.G."/>
            <person name="Riley R."/>
            <person name="Tritt A."/>
            <person name="Adam C."/>
            <person name="Daum C."/>
            <person name="Floudas D."/>
            <person name="Sun H."/>
            <person name="Yadav J.S."/>
            <person name="Pangilinan J."/>
            <person name="Larsson K.H."/>
            <person name="Matsuura K."/>
            <person name="Barry K."/>
            <person name="Labutti K."/>
            <person name="Kuo R."/>
            <person name="Ohm R.A."/>
            <person name="Bhattacharya S.S."/>
            <person name="Shirouzu T."/>
            <person name="Yoshinaga Y."/>
            <person name="Martin F.M."/>
            <person name="Grigoriev I.V."/>
            <person name="Hibbett D.S."/>
        </authorList>
    </citation>
    <scope>NUCLEOTIDE SEQUENCE [LARGE SCALE GENOMIC DNA]</scope>
    <source>
        <strain evidence="4 5">L-15889</strain>
    </source>
</reference>
<feature type="domain" description="DUF7729" evidence="3">
    <location>
        <begin position="223"/>
        <end position="426"/>
    </location>
</feature>
<dbReference type="Pfam" id="PF24855">
    <property type="entry name" value="DUF7729"/>
    <property type="match status" value="1"/>
</dbReference>
<feature type="compositionally biased region" description="Pro residues" evidence="1">
    <location>
        <begin position="214"/>
        <end position="226"/>
    </location>
</feature>
<dbReference type="PANTHER" id="PTHR39460">
    <property type="entry name" value="EXPRESSED PROTEIN"/>
    <property type="match status" value="1"/>
</dbReference>
<feature type="region of interest" description="Disordered" evidence="1">
    <location>
        <begin position="190"/>
        <end position="231"/>
    </location>
</feature>
<dbReference type="Proteomes" id="UP000076727">
    <property type="component" value="Unassembled WGS sequence"/>
</dbReference>
<evidence type="ECO:0000313" key="5">
    <source>
        <dbReference type="Proteomes" id="UP000076727"/>
    </source>
</evidence>
<dbReference type="EMBL" id="KV429043">
    <property type="protein sequence ID" value="KZT71919.1"/>
    <property type="molecule type" value="Genomic_DNA"/>
</dbReference>
<gene>
    <name evidence="4" type="ORF">DAEQUDRAFT_78100</name>
</gene>
<dbReference type="InterPro" id="IPR056146">
    <property type="entry name" value="DUF7729"/>
</dbReference>
<sequence>MFTPPPSPDPPRTHCGRHELRHSSPLDVSGESLTIARSSSPASSSRSSSPLSTPLSSCLSTPEKPHLDDAHIRALMKKRRNARRLKFSVLVVPIALIVITLSTRYMSHPAILDVLSADEAAHGWQALAASVLDWQGNVHEAHDKREVEYELELEVRSPQTASAISFPSQSGVSTSTASAVNTATSLVTASATTTSTAPTASAAGGDSSTVPTIPSEPPVLPTPFPQPFDSTGITTNFSTDGCRDFFLNMTQTAPFRDCRPFSMLLANSDAFFEAQSNLTELNTVVWGTCNTDLNDDECEANMAWFADELQETCATDLKANNEVAASSLLSLQTYSIMRQAACLSSSANVYCYVSAISEAHSADAYYYELPLGTALSNASEPSCSSCIQDIMGEFVSQGLNTSGLKSTYESAAVLTNKVCGSEFVQEVETKSSGAAGQGRWCAGAGRWVAVGVCAAVSVILGLGVFRGHSLSVGSVGPFVGWHLGYEDLHVLSIRMLCCVTSMHSHCCAEAHCFPDWAIRRGHSSLLQPLSCSFLVA</sequence>
<evidence type="ECO:0000259" key="3">
    <source>
        <dbReference type="Pfam" id="PF24855"/>
    </source>
</evidence>
<dbReference type="PANTHER" id="PTHR39460:SF1">
    <property type="entry name" value="C6 TRANSCRIPTION FACTOR"/>
    <property type="match status" value="1"/>
</dbReference>
<protein>
    <recommendedName>
        <fullName evidence="3">DUF7729 domain-containing protein</fullName>
    </recommendedName>
</protein>